<organism evidence="1 2">
    <name type="scientific">Steinernema carpocapsae</name>
    <name type="common">Entomopathogenic nematode</name>
    <dbReference type="NCBI Taxonomy" id="34508"/>
    <lineage>
        <taxon>Eukaryota</taxon>
        <taxon>Metazoa</taxon>
        <taxon>Ecdysozoa</taxon>
        <taxon>Nematoda</taxon>
        <taxon>Chromadorea</taxon>
        <taxon>Rhabditida</taxon>
        <taxon>Tylenchina</taxon>
        <taxon>Panagrolaimomorpha</taxon>
        <taxon>Strongyloidoidea</taxon>
        <taxon>Steinernematidae</taxon>
        <taxon>Steinernema</taxon>
    </lineage>
</organism>
<dbReference type="AlphaFoldDB" id="A0A4U5MT43"/>
<sequence>MDSLLYDFIDSVAHLLNVNDVIPFNSLSAPLWRSVNQNHIEKRTDYCLTVGANGTLFDFEVLYTWFRPSGFISNIDDFISNKPFFDHDIKFKRI</sequence>
<gene>
    <name evidence="1" type="ORF">L596_020014</name>
</gene>
<name>A0A4U5MT43_STECR</name>
<proteinExistence type="predicted"/>
<evidence type="ECO:0000313" key="1">
    <source>
        <dbReference type="EMBL" id="TKR72593.1"/>
    </source>
</evidence>
<reference evidence="1 2" key="2">
    <citation type="journal article" date="2019" name="G3 (Bethesda)">
        <title>Hybrid Assembly of the Genome of the Entomopathogenic Nematode Steinernema carpocapsae Identifies the X-Chromosome.</title>
        <authorList>
            <person name="Serra L."/>
            <person name="Macchietto M."/>
            <person name="Macias-Munoz A."/>
            <person name="McGill C.J."/>
            <person name="Rodriguez I.M."/>
            <person name="Rodriguez B."/>
            <person name="Murad R."/>
            <person name="Mortazavi A."/>
        </authorList>
    </citation>
    <scope>NUCLEOTIDE SEQUENCE [LARGE SCALE GENOMIC DNA]</scope>
    <source>
        <strain evidence="1 2">ALL</strain>
    </source>
</reference>
<dbReference type="Proteomes" id="UP000298663">
    <property type="component" value="Unassembled WGS sequence"/>
</dbReference>
<reference evidence="1 2" key="1">
    <citation type="journal article" date="2015" name="Genome Biol.">
        <title>Comparative genomics of Steinernema reveals deeply conserved gene regulatory networks.</title>
        <authorList>
            <person name="Dillman A.R."/>
            <person name="Macchietto M."/>
            <person name="Porter C.F."/>
            <person name="Rogers A."/>
            <person name="Williams B."/>
            <person name="Antoshechkin I."/>
            <person name="Lee M.M."/>
            <person name="Goodwin Z."/>
            <person name="Lu X."/>
            <person name="Lewis E.E."/>
            <person name="Goodrich-Blair H."/>
            <person name="Stock S.P."/>
            <person name="Adams B.J."/>
            <person name="Sternberg P.W."/>
            <person name="Mortazavi A."/>
        </authorList>
    </citation>
    <scope>NUCLEOTIDE SEQUENCE [LARGE SCALE GENOMIC DNA]</scope>
    <source>
        <strain evidence="1 2">ALL</strain>
    </source>
</reference>
<evidence type="ECO:0000313" key="2">
    <source>
        <dbReference type="Proteomes" id="UP000298663"/>
    </source>
</evidence>
<dbReference type="EMBL" id="AZBU02000006">
    <property type="protein sequence ID" value="TKR72593.1"/>
    <property type="molecule type" value="Genomic_DNA"/>
</dbReference>
<protein>
    <submittedName>
        <fullName evidence="1">Uncharacterized protein</fullName>
    </submittedName>
</protein>
<comment type="caution">
    <text evidence="1">The sequence shown here is derived from an EMBL/GenBank/DDBJ whole genome shotgun (WGS) entry which is preliminary data.</text>
</comment>
<accession>A0A4U5MT43</accession>
<keyword evidence="2" id="KW-1185">Reference proteome</keyword>